<protein>
    <recommendedName>
        <fullName evidence="5">LYR motif-containing protein 2</fullName>
    </recommendedName>
</protein>
<dbReference type="STRING" id="383855.N1QCM3"/>
<proteinExistence type="inferred from homology"/>
<evidence type="ECO:0000256" key="2">
    <source>
        <dbReference type="ARBA" id="ARBA00009508"/>
    </source>
</evidence>
<dbReference type="EMBL" id="KB446555">
    <property type="protein sequence ID" value="EME89547.1"/>
    <property type="molecule type" value="Genomic_DNA"/>
</dbReference>
<dbReference type="KEGG" id="pfj:MYCFIDRAFT_125355"/>
<dbReference type="VEuPathDB" id="FungiDB:MYCFIDRAFT_125355"/>
<comment type="subcellular location">
    <subcellularLocation>
        <location evidence="1">Mitochondrion</location>
    </subcellularLocation>
</comment>
<dbReference type="PANTHER" id="PTHR13675">
    <property type="entry name" value="LYR MOTIF-CONTAINING PROTEIN 2"/>
    <property type="match status" value="1"/>
</dbReference>
<evidence type="ECO:0000256" key="1">
    <source>
        <dbReference type="ARBA" id="ARBA00004173"/>
    </source>
</evidence>
<dbReference type="PANTHER" id="PTHR13675:SF0">
    <property type="entry name" value="LYR MOTIF-CONTAINING PROTEIN 2"/>
    <property type="match status" value="1"/>
</dbReference>
<dbReference type="OrthoDB" id="74240at2759"/>
<evidence type="ECO:0000256" key="5">
    <source>
        <dbReference type="ARBA" id="ARBA00026235"/>
    </source>
</evidence>
<feature type="domain" description="Complex 1 LYR protein" evidence="7">
    <location>
        <begin position="33"/>
        <end position="90"/>
    </location>
</feature>
<keyword evidence="4" id="KW-0496">Mitochondrion</keyword>
<dbReference type="AlphaFoldDB" id="N1QCM3"/>
<keyword evidence="3" id="KW-0809">Transit peptide</keyword>
<evidence type="ECO:0000256" key="6">
    <source>
        <dbReference type="ARBA" id="ARBA00044735"/>
    </source>
</evidence>
<accession>N1QCM3</accession>
<dbReference type="CDD" id="cd20262">
    <property type="entry name" value="Complex1_LYR_LYRM2"/>
    <property type="match status" value="1"/>
</dbReference>
<name>N1QCM3_PSEFD</name>
<evidence type="ECO:0000256" key="3">
    <source>
        <dbReference type="ARBA" id="ARBA00022946"/>
    </source>
</evidence>
<dbReference type="GeneID" id="19330572"/>
<dbReference type="GO" id="GO:0005739">
    <property type="term" value="C:mitochondrion"/>
    <property type="evidence" value="ECO:0007669"/>
    <property type="project" value="UniProtKB-SubCell"/>
</dbReference>
<comment type="similarity">
    <text evidence="2">Belongs to the complex I LYR family.</text>
</comment>
<dbReference type="Pfam" id="PF05347">
    <property type="entry name" value="Complex1_LYR"/>
    <property type="match status" value="1"/>
</dbReference>
<dbReference type="HOGENOM" id="CLU_151409_0_1_1"/>
<dbReference type="InterPro" id="IPR008011">
    <property type="entry name" value="Complex1_LYR_dom"/>
</dbReference>
<evidence type="ECO:0000313" key="9">
    <source>
        <dbReference type="Proteomes" id="UP000016932"/>
    </source>
</evidence>
<evidence type="ECO:0000313" key="8">
    <source>
        <dbReference type="EMBL" id="EME89547.1"/>
    </source>
</evidence>
<gene>
    <name evidence="8" type="ORF">MYCFIDRAFT_125355</name>
</gene>
<sequence length="101" mass="12227">MLVTLRRYATINSDRKLKMKGKTLTLEHFLQRQRVVALWRDCVRAINKIPPSATKDEMRHFARHEFERFRHIDDLQHIRYLLSTGKTQLDSMRRYVEQNAM</sequence>
<keyword evidence="9" id="KW-1185">Reference proteome</keyword>
<dbReference type="Proteomes" id="UP000016932">
    <property type="component" value="Unassembled WGS sequence"/>
</dbReference>
<dbReference type="RefSeq" id="XP_007922132.1">
    <property type="nucleotide sequence ID" value="XM_007923941.1"/>
</dbReference>
<evidence type="ECO:0000259" key="7">
    <source>
        <dbReference type="Pfam" id="PF05347"/>
    </source>
</evidence>
<dbReference type="eggNOG" id="ENOG502SAMX">
    <property type="taxonomic scope" value="Eukaryota"/>
</dbReference>
<evidence type="ECO:0000256" key="4">
    <source>
        <dbReference type="ARBA" id="ARBA00023128"/>
    </source>
</evidence>
<organism evidence="8 9">
    <name type="scientific">Pseudocercospora fijiensis (strain CIRAD86)</name>
    <name type="common">Black leaf streak disease fungus</name>
    <name type="synonym">Mycosphaerella fijiensis</name>
    <dbReference type="NCBI Taxonomy" id="383855"/>
    <lineage>
        <taxon>Eukaryota</taxon>
        <taxon>Fungi</taxon>
        <taxon>Dikarya</taxon>
        <taxon>Ascomycota</taxon>
        <taxon>Pezizomycotina</taxon>
        <taxon>Dothideomycetes</taxon>
        <taxon>Dothideomycetidae</taxon>
        <taxon>Mycosphaerellales</taxon>
        <taxon>Mycosphaerellaceae</taxon>
        <taxon>Pseudocercospora</taxon>
    </lineage>
</organism>
<reference evidence="8 9" key="1">
    <citation type="journal article" date="2012" name="PLoS Pathog.">
        <title>Diverse lifestyles and strategies of plant pathogenesis encoded in the genomes of eighteen Dothideomycetes fungi.</title>
        <authorList>
            <person name="Ohm R.A."/>
            <person name="Feau N."/>
            <person name="Henrissat B."/>
            <person name="Schoch C.L."/>
            <person name="Horwitz B.A."/>
            <person name="Barry K.W."/>
            <person name="Condon B.J."/>
            <person name="Copeland A.C."/>
            <person name="Dhillon B."/>
            <person name="Glaser F."/>
            <person name="Hesse C.N."/>
            <person name="Kosti I."/>
            <person name="LaButti K."/>
            <person name="Lindquist E.A."/>
            <person name="Lucas S."/>
            <person name="Salamov A.A."/>
            <person name="Bradshaw R.E."/>
            <person name="Ciuffetti L."/>
            <person name="Hamelin R.C."/>
            <person name="Kema G.H.J."/>
            <person name="Lawrence C."/>
            <person name="Scott J.A."/>
            <person name="Spatafora J.W."/>
            <person name="Turgeon B.G."/>
            <person name="de Wit P.J.G.M."/>
            <person name="Zhong S."/>
            <person name="Goodwin S.B."/>
            <person name="Grigoriev I.V."/>
        </authorList>
    </citation>
    <scope>NUCLEOTIDE SEQUENCE [LARGE SCALE GENOMIC DNA]</scope>
    <source>
        <strain evidence="8 9">CIRAD86</strain>
    </source>
</reference>
<comment type="function">
    <text evidence="6">Involved in efficient integration of the N-module into mitochondrial respiratory chain complex I.</text>
</comment>
<dbReference type="InterPro" id="IPR045293">
    <property type="entry name" value="Complex1_LYR_LYRM2"/>
</dbReference>